<feature type="domain" description="MoaB/Mog" evidence="7">
    <location>
        <begin position="195"/>
        <end position="337"/>
    </location>
</feature>
<protein>
    <recommendedName>
        <fullName evidence="6">Molybdopterin molybdenumtransferase</fullName>
        <ecNumber evidence="6">2.10.1.1</ecNumber>
    </recommendedName>
</protein>
<dbReference type="AlphaFoldDB" id="A0A6G8S4B7"/>
<dbReference type="Gene3D" id="3.90.105.10">
    <property type="entry name" value="Molybdopterin biosynthesis moea protein, domain 2"/>
    <property type="match status" value="1"/>
</dbReference>
<proteinExistence type="inferred from homology"/>
<dbReference type="Pfam" id="PF03454">
    <property type="entry name" value="MoeA_C"/>
    <property type="match status" value="1"/>
</dbReference>
<accession>A0A6G8S4B7</accession>
<reference evidence="8 9" key="1">
    <citation type="submission" date="2020-03" db="EMBL/GenBank/DDBJ databases">
        <authorList>
            <person name="Zhu W."/>
        </authorList>
    </citation>
    <scope>NUCLEOTIDE SEQUENCE [LARGE SCALE GENOMIC DNA]</scope>
    <source>
        <strain evidence="8 9">185</strain>
    </source>
</reference>
<keyword evidence="6" id="KW-0460">Magnesium</keyword>
<dbReference type="InterPro" id="IPR005110">
    <property type="entry name" value="MoeA_linker/N"/>
</dbReference>
<evidence type="ECO:0000313" key="9">
    <source>
        <dbReference type="Proteomes" id="UP000501939"/>
    </source>
</evidence>
<evidence type="ECO:0000256" key="1">
    <source>
        <dbReference type="ARBA" id="ARBA00002901"/>
    </source>
</evidence>
<evidence type="ECO:0000256" key="5">
    <source>
        <dbReference type="ARBA" id="ARBA00047317"/>
    </source>
</evidence>
<keyword evidence="4 6" id="KW-0501">Molybdenum cofactor biosynthesis</keyword>
<dbReference type="Pfam" id="PF03453">
    <property type="entry name" value="MoeA_N"/>
    <property type="match status" value="1"/>
</dbReference>
<keyword evidence="6" id="KW-0479">Metal-binding</keyword>
<dbReference type="Proteomes" id="UP000501939">
    <property type="component" value="Chromosome"/>
</dbReference>
<dbReference type="EC" id="2.10.1.1" evidence="6"/>
<evidence type="ECO:0000256" key="4">
    <source>
        <dbReference type="ARBA" id="ARBA00023150"/>
    </source>
</evidence>
<name>A0A6G8S4B7_9GAMM</name>
<dbReference type="GO" id="GO:0061599">
    <property type="term" value="F:molybdopterin molybdotransferase activity"/>
    <property type="evidence" value="ECO:0007669"/>
    <property type="project" value="UniProtKB-UniRule"/>
</dbReference>
<dbReference type="NCBIfam" id="TIGR00177">
    <property type="entry name" value="molyb_syn"/>
    <property type="match status" value="1"/>
</dbReference>
<dbReference type="Gene3D" id="3.40.980.10">
    <property type="entry name" value="MoaB/Mog-like domain"/>
    <property type="match status" value="1"/>
</dbReference>
<comment type="pathway">
    <text evidence="2 6">Cofactor biosynthesis; molybdopterin biosynthesis.</text>
</comment>
<dbReference type="GO" id="GO:0046872">
    <property type="term" value="F:metal ion binding"/>
    <property type="evidence" value="ECO:0007669"/>
    <property type="project" value="UniProtKB-UniRule"/>
</dbReference>
<keyword evidence="9" id="KW-1185">Reference proteome</keyword>
<dbReference type="UniPathway" id="UPA00344"/>
<evidence type="ECO:0000259" key="7">
    <source>
        <dbReference type="SMART" id="SM00852"/>
    </source>
</evidence>
<sequence>MNQAIALDNHSACGSEPGLITVDEALQLILDRTQALTTECIGLDQALNRYLATPISSQINLPLFSQSAVDGYALCHEGEIEAGVHFELIGEIRAGQRSELVLQQGQAVRLFTGAKIPVHTTTVARQEIVQAIEHQNMIKITAALQPHADIRDVGEEVAVGQCLGQAGQQLSVGAIASLSMAGVQTVHVYALPKVAVVITGDEIADTMDELQSGKIFDANGPLIRAWFQQQHQQVYIFHVTDTEYAVSQLFHDLKDRYDVILTTGGVSVGDYDFVRPVALNIGFKEIFWKVKQKPGKPMFFAEYARKQHSPCYLLGLPGNPAAVYVGIQVYVNLLMKALQGQKSPCAWFSGIIQHELKSDQRERFLRMYAQFEQGQLYLNSLSKQQSHMLSNLMQANCLVRIPANQNIQKGAVLSGIFI</sequence>
<comment type="similarity">
    <text evidence="3 6">Belongs to the MoeA family.</text>
</comment>
<evidence type="ECO:0000256" key="6">
    <source>
        <dbReference type="RuleBase" id="RU365090"/>
    </source>
</evidence>
<dbReference type="EMBL" id="CP049916">
    <property type="protein sequence ID" value="QIO09007.1"/>
    <property type="molecule type" value="Genomic_DNA"/>
</dbReference>
<dbReference type="SMART" id="SM00852">
    <property type="entry name" value="MoCF_biosynth"/>
    <property type="match status" value="1"/>
</dbReference>
<dbReference type="Gene3D" id="2.170.190.11">
    <property type="entry name" value="Molybdopterin biosynthesis moea protein, domain 3"/>
    <property type="match status" value="1"/>
</dbReference>
<evidence type="ECO:0000256" key="2">
    <source>
        <dbReference type="ARBA" id="ARBA00005046"/>
    </source>
</evidence>
<keyword evidence="6" id="KW-0500">Molybdenum</keyword>
<keyword evidence="6 8" id="KW-0808">Transferase</keyword>
<dbReference type="PANTHER" id="PTHR10192:SF5">
    <property type="entry name" value="GEPHYRIN"/>
    <property type="match status" value="1"/>
</dbReference>
<dbReference type="GO" id="GO:0006777">
    <property type="term" value="P:Mo-molybdopterin cofactor biosynthetic process"/>
    <property type="evidence" value="ECO:0007669"/>
    <property type="project" value="UniProtKB-UniRule"/>
</dbReference>
<dbReference type="RefSeq" id="WP_166324344.1">
    <property type="nucleotide sequence ID" value="NZ_CP049916.1"/>
</dbReference>
<dbReference type="SUPFAM" id="SSF53218">
    <property type="entry name" value="Molybdenum cofactor biosynthesis proteins"/>
    <property type="match status" value="1"/>
</dbReference>
<dbReference type="InterPro" id="IPR036425">
    <property type="entry name" value="MoaB/Mog-like_dom_sf"/>
</dbReference>
<dbReference type="PANTHER" id="PTHR10192">
    <property type="entry name" value="MOLYBDOPTERIN BIOSYNTHESIS PROTEIN"/>
    <property type="match status" value="1"/>
</dbReference>
<dbReference type="InterPro" id="IPR038987">
    <property type="entry name" value="MoeA-like"/>
</dbReference>
<comment type="cofactor">
    <cofactor evidence="6">
        <name>Mg(2+)</name>
        <dbReference type="ChEBI" id="CHEBI:18420"/>
    </cofactor>
</comment>
<dbReference type="SUPFAM" id="SSF63867">
    <property type="entry name" value="MoeA C-terminal domain-like"/>
    <property type="match status" value="1"/>
</dbReference>
<evidence type="ECO:0000256" key="3">
    <source>
        <dbReference type="ARBA" id="ARBA00010763"/>
    </source>
</evidence>
<dbReference type="KEGG" id="alj:G8D99_08285"/>
<comment type="catalytic activity">
    <reaction evidence="5">
        <text>adenylyl-molybdopterin + molybdate = Mo-molybdopterin + AMP + H(+)</text>
        <dbReference type="Rhea" id="RHEA:35047"/>
        <dbReference type="ChEBI" id="CHEBI:15378"/>
        <dbReference type="ChEBI" id="CHEBI:36264"/>
        <dbReference type="ChEBI" id="CHEBI:62727"/>
        <dbReference type="ChEBI" id="CHEBI:71302"/>
        <dbReference type="ChEBI" id="CHEBI:456215"/>
        <dbReference type="EC" id="2.10.1.1"/>
    </reaction>
</comment>
<dbReference type="GO" id="GO:0005829">
    <property type="term" value="C:cytosol"/>
    <property type="evidence" value="ECO:0007669"/>
    <property type="project" value="TreeGrafter"/>
</dbReference>
<dbReference type="CDD" id="cd00887">
    <property type="entry name" value="MoeA"/>
    <property type="match status" value="1"/>
</dbReference>
<dbReference type="InterPro" id="IPR036688">
    <property type="entry name" value="MoeA_C_domain_IV_sf"/>
</dbReference>
<dbReference type="InterPro" id="IPR005111">
    <property type="entry name" value="MoeA_C_domain_IV"/>
</dbReference>
<dbReference type="InterPro" id="IPR001453">
    <property type="entry name" value="MoaB/Mog_dom"/>
</dbReference>
<organism evidence="8 9">
    <name type="scientific">Acinetobacter lanii</name>
    <dbReference type="NCBI Taxonomy" id="2715163"/>
    <lineage>
        <taxon>Bacteria</taxon>
        <taxon>Pseudomonadati</taxon>
        <taxon>Pseudomonadota</taxon>
        <taxon>Gammaproteobacteria</taxon>
        <taxon>Moraxellales</taxon>
        <taxon>Moraxellaceae</taxon>
        <taxon>Acinetobacter</taxon>
    </lineage>
</organism>
<dbReference type="InterPro" id="IPR036135">
    <property type="entry name" value="MoeA_linker/N_sf"/>
</dbReference>
<evidence type="ECO:0000313" key="8">
    <source>
        <dbReference type="EMBL" id="QIO09007.1"/>
    </source>
</evidence>
<dbReference type="Pfam" id="PF00994">
    <property type="entry name" value="MoCF_biosynth"/>
    <property type="match status" value="1"/>
</dbReference>
<gene>
    <name evidence="8" type="ORF">G8D99_08285</name>
</gene>
<comment type="function">
    <text evidence="1 6">Catalyzes the insertion of molybdate into adenylated molybdopterin with the concomitant release of AMP.</text>
</comment>
<dbReference type="Gene3D" id="2.40.340.10">
    <property type="entry name" value="MoeA, C-terminal, domain IV"/>
    <property type="match status" value="1"/>
</dbReference>
<dbReference type="SUPFAM" id="SSF63882">
    <property type="entry name" value="MoeA N-terminal region -like"/>
    <property type="match status" value="1"/>
</dbReference>